<evidence type="ECO:0000256" key="8">
    <source>
        <dbReference type="ARBA" id="ARBA00023264"/>
    </source>
</evidence>
<comment type="catalytic activity">
    <reaction evidence="14">
        <text>CDP-choline + a 1,2-diacyl-sn-glycerol = a 1,2-diacyl-sn-glycero-3-phosphocholine + CMP + H(+)</text>
        <dbReference type="Rhea" id="RHEA:32939"/>
        <dbReference type="ChEBI" id="CHEBI:15378"/>
        <dbReference type="ChEBI" id="CHEBI:17815"/>
        <dbReference type="ChEBI" id="CHEBI:57643"/>
        <dbReference type="ChEBI" id="CHEBI:58779"/>
        <dbReference type="ChEBI" id="CHEBI:60377"/>
        <dbReference type="EC" id="2.7.8.2"/>
    </reaction>
    <physiologicalReaction direction="left-to-right" evidence="14">
        <dbReference type="Rhea" id="RHEA:32940"/>
    </physiologicalReaction>
</comment>
<dbReference type="Gene3D" id="1.20.120.1760">
    <property type="match status" value="1"/>
</dbReference>
<gene>
    <name evidence="17" type="ORF">Cfor_12367</name>
</gene>
<keyword evidence="4 16" id="KW-0812">Transmembrane</keyword>
<feature type="transmembrane region" description="Helical" evidence="16">
    <location>
        <begin position="52"/>
        <end position="73"/>
    </location>
</feature>
<dbReference type="InterPro" id="IPR000462">
    <property type="entry name" value="CDP-OH_P_trans"/>
</dbReference>
<dbReference type="FunCoup" id="A0A6L2PQ54">
    <property type="interactions" value="1425"/>
</dbReference>
<dbReference type="InParanoid" id="A0A6L2PQ54"/>
<evidence type="ECO:0000256" key="16">
    <source>
        <dbReference type="SAM" id="Phobius"/>
    </source>
</evidence>
<dbReference type="PANTHER" id="PTHR10414">
    <property type="entry name" value="ETHANOLAMINEPHOSPHOTRANSFERASE"/>
    <property type="match status" value="1"/>
</dbReference>
<evidence type="ECO:0000256" key="6">
    <source>
        <dbReference type="ARBA" id="ARBA00023136"/>
    </source>
</evidence>
<feature type="transmembrane region" description="Helical" evidence="16">
    <location>
        <begin position="146"/>
        <end position="163"/>
    </location>
</feature>
<name>A0A6L2PQ54_COPFO</name>
<dbReference type="InterPro" id="IPR014472">
    <property type="entry name" value="CHOPT"/>
</dbReference>
<dbReference type="InterPro" id="IPR043130">
    <property type="entry name" value="CDP-OH_PTrfase_TM_dom"/>
</dbReference>
<sequence>MFYKDKLLLPAQLKRLSDHKYSCTSISLVDPILQPWWNWLIARTPLWIAPNLITILGLIVNIVTTLILVWYSPDAKVEAPRWACFVCALGLFVYQSLDAIDGKQARRTGTSNPLGELFDHGCDSISTVFVALSACIAVQLGYYPSWMFFQCFCAVTLFYCAHWQTYVSGTLRFGKIDVTEAQISIIFIHLMSAIFGPSVWMTKIPFLEYFEVRYLVLLFTVVMAVIVMYRNFVIVFTGGIGKNGSTCALPWLDVELKLVPIYVAVLVAALLAQSKVTIIITGGVGKNGSTVAGTSVLSPVIPFSLVIVPAFIIYRKSIEHVYENNPALYILAFGMAAAKVTNKLVAHMTKNELEYLDTVLIGPAMLFLNQYFNFFIQEYIVLWLCMVWVSFDLLRYSAQVCLEICDHLKIELFRIPFNKTLPSTPAASFSPASGGEKNGMGSQHYGDQVLCKLTELTAGGRGRYLPCVTGNMEVFFLKNSNSTHRIRIKIKYKSTKVQWHFSVFGLWRLMPTEFFCSGCIKNLAVMVHATVMSVDNAFALFDGEGMNILFGPLTVAKQ</sequence>
<feature type="transmembrane region" description="Helical" evidence="16">
    <location>
        <begin position="296"/>
        <end position="314"/>
    </location>
</feature>
<dbReference type="EC" id="2.7.8.2" evidence="13"/>
<feature type="transmembrane region" description="Helical" evidence="16">
    <location>
        <begin position="117"/>
        <end position="140"/>
    </location>
</feature>
<comment type="catalytic activity">
    <reaction evidence="11">
        <text>1-hexadecanoyl-2-(9Z-octadecenoyl)-sn-glycerol + CDP-choline = 1-hexadecanoyl-2-(9Z-octadecenoyl)-sn-glycero-3-phosphocholine + CMP + H(+)</text>
        <dbReference type="Rhea" id="RHEA:54244"/>
        <dbReference type="ChEBI" id="CHEBI:15378"/>
        <dbReference type="ChEBI" id="CHEBI:58779"/>
        <dbReference type="ChEBI" id="CHEBI:60377"/>
        <dbReference type="ChEBI" id="CHEBI:73001"/>
        <dbReference type="ChEBI" id="CHEBI:75466"/>
    </reaction>
    <physiologicalReaction direction="left-to-right" evidence="11">
        <dbReference type="Rhea" id="RHEA:54245"/>
    </physiologicalReaction>
</comment>
<feature type="transmembrane region" description="Helical" evidence="16">
    <location>
        <begin position="79"/>
        <end position="97"/>
    </location>
</feature>
<comment type="similarity">
    <text evidence="2 15">Belongs to the CDP-alcohol phosphatidyltransferase class-I family.</text>
</comment>
<evidence type="ECO:0000256" key="5">
    <source>
        <dbReference type="ARBA" id="ARBA00022989"/>
    </source>
</evidence>
<keyword evidence="6 16" id="KW-0472">Membrane</keyword>
<evidence type="ECO:0000256" key="12">
    <source>
        <dbReference type="ARBA" id="ARBA00037890"/>
    </source>
</evidence>
<comment type="catalytic activity">
    <reaction evidence="9">
        <text>1-hexadecanoyl-2-(4Z,7Z,10Z,13Z,16Z,19Z-docosahexaenoyl)-sn-glycerol + CDP-choline = 1-hexadecanoyl-2-(4Z,7Z,10Z,13Z,16Z,19Z-docosahexaenoyl)-sn-glycero-3-phosphocholine + CMP + H(+)</text>
        <dbReference type="Rhea" id="RHEA:54332"/>
        <dbReference type="ChEBI" id="CHEBI:15378"/>
        <dbReference type="ChEBI" id="CHEBI:58779"/>
        <dbReference type="ChEBI" id="CHEBI:60377"/>
        <dbReference type="ChEBI" id="CHEBI:74963"/>
        <dbReference type="ChEBI" id="CHEBI:82949"/>
    </reaction>
    <physiologicalReaction direction="left-to-right" evidence="9">
        <dbReference type="Rhea" id="RHEA:54333"/>
    </physiologicalReaction>
</comment>
<comment type="catalytic activity">
    <reaction evidence="10">
        <text>1,2-dioctanoyl-sn-glycerol + CDP-choline = 1,2-dioctanoyl-sn-glycero-3-phosphocholine + CMP + H(+)</text>
        <dbReference type="Rhea" id="RHEA:54232"/>
        <dbReference type="ChEBI" id="CHEBI:15378"/>
        <dbReference type="ChEBI" id="CHEBI:58779"/>
        <dbReference type="ChEBI" id="CHEBI:60377"/>
        <dbReference type="ChEBI" id="CHEBI:76979"/>
        <dbReference type="ChEBI" id="CHEBI:78228"/>
    </reaction>
    <physiologicalReaction direction="left-to-right" evidence="10">
        <dbReference type="Rhea" id="RHEA:54233"/>
    </physiologicalReaction>
</comment>
<dbReference type="GO" id="GO:0005789">
    <property type="term" value="C:endoplasmic reticulum membrane"/>
    <property type="evidence" value="ECO:0007669"/>
    <property type="project" value="TreeGrafter"/>
</dbReference>
<protein>
    <recommendedName>
        <fullName evidence="13">diacylglycerol cholinephosphotransferase</fullName>
        <ecNumber evidence="13">2.7.8.2</ecNumber>
    </recommendedName>
</protein>
<dbReference type="GO" id="GO:0005794">
    <property type="term" value="C:Golgi apparatus"/>
    <property type="evidence" value="ECO:0007669"/>
    <property type="project" value="TreeGrafter"/>
</dbReference>
<organism evidence="17 18">
    <name type="scientific">Coptotermes formosanus</name>
    <name type="common">Formosan subterranean termite</name>
    <dbReference type="NCBI Taxonomy" id="36987"/>
    <lineage>
        <taxon>Eukaryota</taxon>
        <taxon>Metazoa</taxon>
        <taxon>Ecdysozoa</taxon>
        <taxon>Arthropoda</taxon>
        <taxon>Hexapoda</taxon>
        <taxon>Insecta</taxon>
        <taxon>Pterygota</taxon>
        <taxon>Neoptera</taxon>
        <taxon>Polyneoptera</taxon>
        <taxon>Dictyoptera</taxon>
        <taxon>Blattodea</taxon>
        <taxon>Blattoidea</taxon>
        <taxon>Termitoidae</taxon>
        <taxon>Rhinotermitidae</taxon>
        <taxon>Coptotermes</taxon>
    </lineage>
</organism>
<evidence type="ECO:0000256" key="2">
    <source>
        <dbReference type="ARBA" id="ARBA00010441"/>
    </source>
</evidence>
<feature type="transmembrane region" description="Helical" evidence="16">
    <location>
        <begin position="214"/>
        <end position="240"/>
    </location>
</feature>
<evidence type="ECO:0000256" key="13">
    <source>
        <dbReference type="ARBA" id="ARBA00038987"/>
    </source>
</evidence>
<keyword evidence="7" id="KW-0443">Lipid metabolism</keyword>
<comment type="caution">
    <text evidence="17">The sequence shown here is derived from an EMBL/GenBank/DDBJ whole genome shotgun (WGS) entry which is preliminary data.</text>
</comment>
<evidence type="ECO:0000313" key="17">
    <source>
        <dbReference type="EMBL" id="GFG32615.1"/>
    </source>
</evidence>
<accession>A0A6L2PQ54</accession>
<keyword evidence="18" id="KW-1185">Reference proteome</keyword>
<keyword evidence="7" id="KW-0594">Phospholipid biosynthesis</keyword>
<proteinExistence type="inferred from homology"/>
<evidence type="ECO:0000256" key="9">
    <source>
        <dbReference type="ARBA" id="ARBA00036100"/>
    </source>
</evidence>
<feature type="transmembrane region" description="Helical" evidence="16">
    <location>
        <begin position="326"/>
        <end position="346"/>
    </location>
</feature>
<dbReference type="GO" id="GO:0004142">
    <property type="term" value="F:diacylglycerol cholinephosphotransferase activity"/>
    <property type="evidence" value="ECO:0007669"/>
    <property type="project" value="UniProtKB-EC"/>
</dbReference>
<keyword evidence="5 16" id="KW-1133">Transmembrane helix</keyword>
<dbReference type="InterPro" id="IPR048254">
    <property type="entry name" value="CDP_ALCOHOL_P_TRANSF_CS"/>
</dbReference>
<evidence type="ECO:0000256" key="10">
    <source>
        <dbReference type="ARBA" id="ARBA00036651"/>
    </source>
</evidence>
<evidence type="ECO:0000256" key="3">
    <source>
        <dbReference type="ARBA" id="ARBA00022679"/>
    </source>
</evidence>
<dbReference type="Proteomes" id="UP000502823">
    <property type="component" value="Unassembled WGS sequence"/>
</dbReference>
<comment type="pathway">
    <text evidence="12">Phospholipid metabolism; phosphatidylcholine biosynthesis; phosphatidylcholine from phosphocholine: step 2/2.</text>
</comment>
<evidence type="ECO:0000256" key="7">
    <source>
        <dbReference type="ARBA" id="ARBA00023209"/>
    </source>
</evidence>
<dbReference type="PANTHER" id="PTHR10414:SF37">
    <property type="entry name" value="BB IN A BOXCAR, ISOFORM C"/>
    <property type="match status" value="1"/>
</dbReference>
<evidence type="ECO:0000256" key="4">
    <source>
        <dbReference type="ARBA" id="ARBA00022692"/>
    </source>
</evidence>
<dbReference type="Pfam" id="PF01066">
    <property type="entry name" value="CDP-OH_P_transf"/>
    <property type="match status" value="1"/>
</dbReference>
<evidence type="ECO:0000256" key="15">
    <source>
        <dbReference type="RuleBase" id="RU003750"/>
    </source>
</evidence>
<dbReference type="OrthoDB" id="196717at2759"/>
<evidence type="ECO:0000256" key="14">
    <source>
        <dbReference type="ARBA" id="ARBA00048570"/>
    </source>
</evidence>
<keyword evidence="7" id="KW-0444">Lipid biosynthesis</keyword>
<keyword evidence="3 15" id="KW-0808">Transferase</keyword>
<comment type="subcellular location">
    <subcellularLocation>
        <location evidence="1">Membrane</location>
        <topology evidence="1">Multi-pass membrane protein</topology>
    </subcellularLocation>
</comment>
<dbReference type="FunFam" id="1.20.120.1760:FF:000002">
    <property type="entry name" value="Choline/ethanolamine phosphotransferase 1"/>
    <property type="match status" value="1"/>
</dbReference>
<evidence type="ECO:0000256" key="1">
    <source>
        <dbReference type="ARBA" id="ARBA00004141"/>
    </source>
</evidence>
<feature type="transmembrane region" description="Helical" evidence="16">
    <location>
        <begin position="366"/>
        <end position="389"/>
    </location>
</feature>
<dbReference type="PROSITE" id="PS00379">
    <property type="entry name" value="CDP_ALCOHOL_P_TRANSF"/>
    <property type="match status" value="1"/>
</dbReference>
<dbReference type="GO" id="GO:0004307">
    <property type="term" value="F:ethanolaminephosphotransferase activity"/>
    <property type="evidence" value="ECO:0007669"/>
    <property type="project" value="TreeGrafter"/>
</dbReference>
<dbReference type="AlphaFoldDB" id="A0A6L2PQ54"/>
<evidence type="ECO:0000256" key="11">
    <source>
        <dbReference type="ARBA" id="ARBA00036890"/>
    </source>
</evidence>
<dbReference type="GO" id="GO:0006646">
    <property type="term" value="P:phosphatidylethanolamine biosynthetic process"/>
    <property type="evidence" value="ECO:0007669"/>
    <property type="project" value="TreeGrafter"/>
</dbReference>
<dbReference type="EMBL" id="BLKM01008141">
    <property type="protein sequence ID" value="GFG32615.1"/>
    <property type="molecule type" value="Genomic_DNA"/>
</dbReference>
<evidence type="ECO:0000313" key="18">
    <source>
        <dbReference type="Proteomes" id="UP000502823"/>
    </source>
</evidence>
<keyword evidence="8" id="KW-1208">Phospholipid metabolism</keyword>
<feature type="transmembrane region" description="Helical" evidence="16">
    <location>
        <begin position="261"/>
        <end position="284"/>
    </location>
</feature>
<feature type="transmembrane region" description="Helical" evidence="16">
    <location>
        <begin position="183"/>
        <end position="202"/>
    </location>
</feature>
<reference evidence="18" key="1">
    <citation type="submission" date="2020-01" db="EMBL/GenBank/DDBJ databases">
        <title>Draft genome sequence of the Termite Coptotermes fromosanus.</title>
        <authorList>
            <person name="Itakura S."/>
            <person name="Yosikawa Y."/>
            <person name="Umezawa K."/>
        </authorList>
    </citation>
    <scope>NUCLEOTIDE SEQUENCE [LARGE SCALE GENOMIC DNA]</scope>
</reference>